<sequence>MKTVVVGGLVTALTGMLGWTTIMDGQKKGKAIEPQASKPNPTSTPKPPTPTSTPEKAVDPESLGDIPLLNWILSLPPNNKRRKQAETVYSARAKTLEQVDRGLWVLANPSERGKLLGQRYNLRQNSTDPKVREKLTKLDPDLIAWARKENVPVEVLGICLDTYKIAEKVIQKLIDKSIKDFRPDLFEDNRFMNLPEDIREEVRAIKDNPDKNPKEIMKNINAGRLMMNRGGMAMLMNYETGGFVNIGNGIALEELKSTYSQSAQEQLQEIAERTSKITGLNYVAANIPGSVWTPGNISGGAIGPQFMPGAVLEMMNLFESVWETLNIFHPSWAVIASWVFLARSQYVGKGEKGENLYREGYLRGLEDFAAIIREFTLGKWNPNENQIKTVIGTANSYSNKYD</sequence>
<protein>
    <submittedName>
        <fullName evidence="2">Uncharacterized protein</fullName>
    </submittedName>
</protein>
<evidence type="ECO:0000256" key="1">
    <source>
        <dbReference type="SAM" id="MobiDB-lite"/>
    </source>
</evidence>
<comment type="caution">
    <text evidence="2">The sequence shown here is derived from an EMBL/GenBank/DDBJ whole genome shotgun (WGS) entry which is preliminary data.</text>
</comment>
<dbReference type="Proteomes" id="UP000034135">
    <property type="component" value="Unassembled WGS sequence"/>
</dbReference>
<organism evidence="2 3">
    <name type="scientific">Candidatus Daviesbacteria bacterium GW2011_GWA1_42_6</name>
    <dbReference type="NCBI Taxonomy" id="1618420"/>
    <lineage>
        <taxon>Bacteria</taxon>
        <taxon>Candidatus Daviesiibacteriota</taxon>
    </lineage>
</organism>
<dbReference type="EMBL" id="LCEB01000009">
    <property type="protein sequence ID" value="KKS65224.1"/>
    <property type="molecule type" value="Genomic_DNA"/>
</dbReference>
<proteinExistence type="predicted"/>
<evidence type="ECO:0000313" key="3">
    <source>
        <dbReference type="Proteomes" id="UP000034135"/>
    </source>
</evidence>
<evidence type="ECO:0000313" key="2">
    <source>
        <dbReference type="EMBL" id="KKS65224.1"/>
    </source>
</evidence>
<gene>
    <name evidence="2" type="ORF">UV33_C0009G0010</name>
</gene>
<feature type="compositionally biased region" description="Pro residues" evidence="1">
    <location>
        <begin position="42"/>
        <end position="51"/>
    </location>
</feature>
<accession>A0A0G1AWB2</accession>
<feature type="region of interest" description="Disordered" evidence="1">
    <location>
        <begin position="27"/>
        <end position="60"/>
    </location>
</feature>
<dbReference type="AlphaFoldDB" id="A0A0G1AWB2"/>
<name>A0A0G1AWB2_9BACT</name>
<reference evidence="2 3" key="1">
    <citation type="journal article" date="2015" name="Nature">
        <title>rRNA introns, odd ribosomes, and small enigmatic genomes across a large radiation of phyla.</title>
        <authorList>
            <person name="Brown C.T."/>
            <person name="Hug L.A."/>
            <person name="Thomas B.C."/>
            <person name="Sharon I."/>
            <person name="Castelle C.J."/>
            <person name="Singh A."/>
            <person name="Wilkins M.J."/>
            <person name="Williams K.H."/>
            <person name="Banfield J.F."/>
        </authorList>
    </citation>
    <scope>NUCLEOTIDE SEQUENCE [LARGE SCALE GENOMIC DNA]</scope>
</reference>